<dbReference type="Proteomes" id="UP000296468">
    <property type="component" value="Chromosome"/>
</dbReference>
<dbReference type="RefSeq" id="WP_135846180.1">
    <property type="nucleotide sequence ID" value="NZ_CP035088.1"/>
</dbReference>
<dbReference type="OrthoDB" id="6057991at2"/>
<dbReference type="AlphaFoldDB" id="A0A4P7PIV9"/>
<name>A0A4P7PIV9_9PSED</name>
<evidence type="ECO:0000313" key="2">
    <source>
        <dbReference type="Proteomes" id="UP000296468"/>
    </source>
</evidence>
<accession>A0A4P7PIV9</accession>
<dbReference type="EMBL" id="CP035088">
    <property type="protein sequence ID" value="QBZ90671.1"/>
    <property type="molecule type" value="Genomic_DNA"/>
</dbReference>
<gene>
    <name evidence="1" type="ORF">EPZ47_18765</name>
</gene>
<reference evidence="1 2" key="1">
    <citation type="journal article" date="2019" name="Front. Microbiol.">
        <title>In silico and Genetic Analyses of Cyclic Lipopeptide Synthetic Gene Clusters in Pseudomonas sp. 11K1.</title>
        <authorList>
            <person name="Zhao H."/>
            <person name="Liu Y.P."/>
            <person name="Zhang L.Q."/>
        </authorList>
    </citation>
    <scope>NUCLEOTIDE SEQUENCE [LARGE SCALE GENOMIC DNA]</scope>
    <source>
        <strain evidence="1 2">11K1</strain>
    </source>
</reference>
<organism evidence="1 2">
    <name type="scientific">Pseudomonas viciae</name>
    <dbReference type="NCBI Taxonomy" id="2505979"/>
    <lineage>
        <taxon>Bacteria</taxon>
        <taxon>Pseudomonadati</taxon>
        <taxon>Pseudomonadota</taxon>
        <taxon>Gammaproteobacteria</taxon>
        <taxon>Pseudomonadales</taxon>
        <taxon>Pseudomonadaceae</taxon>
        <taxon>Pseudomonas</taxon>
    </lineage>
</organism>
<dbReference type="KEGG" id="pvk:EPZ47_18765"/>
<protein>
    <submittedName>
        <fullName evidence="1">Uncharacterized protein</fullName>
    </submittedName>
</protein>
<sequence length="86" mass="9373">MIYETLTEEDQEEALKELIEAGLDGAAGGIAKLVLAEGLDSLTKKQLSVFKNHVDPSLMEGCYNQQCSNQTLAGRQYCDSCAIRFG</sequence>
<proteinExistence type="predicted"/>
<evidence type="ECO:0000313" key="1">
    <source>
        <dbReference type="EMBL" id="QBZ90671.1"/>
    </source>
</evidence>